<dbReference type="EMBL" id="AMGV01000004">
    <property type="protein sequence ID" value="KEF58194.1"/>
    <property type="molecule type" value="Genomic_DNA"/>
</dbReference>
<dbReference type="GeneID" id="25281037"/>
<evidence type="ECO:0008006" key="5">
    <source>
        <dbReference type="Google" id="ProtNLM"/>
    </source>
</evidence>
<comment type="caution">
    <text evidence="3">The sequence shown here is derived from an EMBL/GenBank/DDBJ whole genome shotgun (WGS) entry which is preliminary data.</text>
</comment>
<dbReference type="Pfam" id="PF11951">
    <property type="entry name" value="Fungal_trans_2"/>
    <property type="match status" value="1"/>
</dbReference>
<dbReference type="GO" id="GO:0005634">
    <property type="term" value="C:nucleus"/>
    <property type="evidence" value="ECO:0007669"/>
    <property type="project" value="UniProtKB-SubCell"/>
</dbReference>
<dbReference type="GO" id="GO:0000976">
    <property type="term" value="F:transcription cis-regulatory region binding"/>
    <property type="evidence" value="ECO:0007669"/>
    <property type="project" value="TreeGrafter"/>
</dbReference>
<protein>
    <recommendedName>
        <fullName evidence="5">Transcription factor domain-containing protein</fullName>
    </recommendedName>
</protein>
<proteinExistence type="predicted"/>
<evidence type="ECO:0000313" key="3">
    <source>
        <dbReference type="EMBL" id="KEF58194.1"/>
    </source>
</evidence>
<dbReference type="InterPro" id="IPR021858">
    <property type="entry name" value="Fun_TF"/>
</dbReference>
<sequence length="314" mass="35228">MAVISDCGLVLMSCLQFDFCDRQRHFAVDVPQRAKQSATLFNAILALSARHMSRVAKFDPYISDHYYQECLKTLIPALDDQEASSDDNLLAATVVLRLLEEFDGKISPKIARKFDLNAIVPLVGSDLQGHSIGTQSFIKSQEDYPRAAGLRQAAYWAGVRQEIYISATLQRAPAFRPGLEQQGHPPAIDRSDDCAWANMAIAHCAEVLDFSFGQGSRAVSLHHALMNFNQRWRVIRPVSFDPWFSTASVSPESVDFPDIRYHMDWHVMGYQYLTLAHILLLVYDPGIPRVGPAHRAAIMKVEVSLQVQITVKKD</sequence>
<dbReference type="Proteomes" id="UP000027920">
    <property type="component" value="Unassembled WGS sequence"/>
</dbReference>
<dbReference type="PANTHER" id="PTHR37534">
    <property type="entry name" value="TRANSCRIPTIONAL ACTIVATOR PROTEIN UGA3"/>
    <property type="match status" value="1"/>
</dbReference>
<name>A0A072PDM7_9EURO</name>
<dbReference type="HOGENOM" id="CLU_008719_1_0_1"/>
<gene>
    <name evidence="3" type="ORF">A1O9_06120</name>
</gene>
<evidence type="ECO:0000256" key="2">
    <source>
        <dbReference type="ARBA" id="ARBA00023242"/>
    </source>
</evidence>
<dbReference type="GO" id="GO:0003700">
    <property type="term" value="F:DNA-binding transcription factor activity"/>
    <property type="evidence" value="ECO:0007669"/>
    <property type="project" value="TreeGrafter"/>
</dbReference>
<dbReference type="OrthoDB" id="4116205at2759"/>
<dbReference type="VEuPathDB" id="FungiDB:A1O9_06120"/>
<organism evidence="3 4">
    <name type="scientific">Exophiala aquamarina CBS 119918</name>
    <dbReference type="NCBI Taxonomy" id="1182545"/>
    <lineage>
        <taxon>Eukaryota</taxon>
        <taxon>Fungi</taxon>
        <taxon>Dikarya</taxon>
        <taxon>Ascomycota</taxon>
        <taxon>Pezizomycotina</taxon>
        <taxon>Eurotiomycetes</taxon>
        <taxon>Chaetothyriomycetidae</taxon>
        <taxon>Chaetothyriales</taxon>
        <taxon>Herpotrichiellaceae</taxon>
        <taxon>Exophiala</taxon>
    </lineage>
</organism>
<evidence type="ECO:0000313" key="4">
    <source>
        <dbReference type="Proteomes" id="UP000027920"/>
    </source>
</evidence>
<dbReference type="STRING" id="1182545.A0A072PDM7"/>
<dbReference type="RefSeq" id="XP_013260784.1">
    <property type="nucleotide sequence ID" value="XM_013405330.1"/>
</dbReference>
<reference evidence="3 4" key="1">
    <citation type="submission" date="2013-03" db="EMBL/GenBank/DDBJ databases">
        <title>The Genome Sequence of Exophiala aquamarina CBS 119918.</title>
        <authorList>
            <consortium name="The Broad Institute Genomics Platform"/>
            <person name="Cuomo C."/>
            <person name="de Hoog S."/>
            <person name="Gorbushina A."/>
            <person name="Walker B."/>
            <person name="Young S.K."/>
            <person name="Zeng Q."/>
            <person name="Gargeya S."/>
            <person name="Fitzgerald M."/>
            <person name="Haas B."/>
            <person name="Abouelleil A."/>
            <person name="Allen A.W."/>
            <person name="Alvarado L."/>
            <person name="Arachchi H.M."/>
            <person name="Berlin A.M."/>
            <person name="Chapman S.B."/>
            <person name="Gainer-Dewar J."/>
            <person name="Goldberg J."/>
            <person name="Griggs A."/>
            <person name="Gujja S."/>
            <person name="Hansen M."/>
            <person name="Howarth C."/>
            <person name="Imamovic A."/>
            <person name="Ireland A."/>
            <person name="Larimer J."/>
            <person name="McCowan C."/>
            <person name="Murphy C."/>
            <person name="Pearson M."/>
            <person name="Poon T.W."/>
            <person name="Priest M."/>
            <person name="Roberts A."/>
            <person name="Saif S."/>
            <person name="Shea T."/>
            <person name="Sisk P."/>
            <person name="Sykes S."/>
            <person name="Wortman J."/>
            <person name="Nusbaum C."/>
            <person name="Birren B."/>
        </authorList>
    </citation>
    <scope>NUCLEOTIDE SEQUENCE [LARGE SCALE GENOMIC DNA]</scope>
    <source>
        <strain evidence="3 4">CBS 119918</strain>
    </source>
</reference>
<keyword evidence="2" id="KW-0539">Nucleus</keyword>
<dbReference type="PANTHER" id="PTHR37534:SF2">
    <property type="entry name" value="N-ACETYLTRANSFERASE DOMAIN-CONTAINING PROTEIN"/>
    <property type="match status" value="1"/>
</dbReference>
<accession>A0A072PDM7</accession>
<dbReference type="AlphaFoldDB" id="A0A072PDM7"/>
<keyword evidence="4" id="KW-1185">Reference proteome</keyword>
<dbReference type="GO" id="GO:0045944">
    <property type="term" value="P:positive regulation of transcription by RNA polymerase II"/>
    <property type="evidence" value="ECO:0007669"/>
    <property type="project" value="TreeGrafter"/>
</dbReference>
<evidence type="ECO:0000256" key="1">
    <source>
        <dbReference type="ARBA" id="ARBA00004123"/>
    </source>
</evidence>
<comment type="subcellular location">
    <subcellularLocation>
        <location evidence="1">Nucleus</location>
    </subcellularLocation>
</comment>